<gene>
    <name evidence="2" type="ORF">SNE25_16090</name>
</gene>
<reference evidence="2 3" key="1">
    <citation type="submission" date="2023-11" db="EMBL/GenBank/DDBJ databases">
        <title>Analysis of the Genomes of Mucilaginibacter gossypii cycad 4 and M. sabulilitoris SNA2: microbes with the potential for plant growth promotion.</title>
        <authorList>
            <person name="Hirsch A.M."/>
            <person name="Humm E."/>
            <person name="Rubbi M."/>
            <person name="Del Vecchio G."/>
            <person name="Ha S.M."/>
            <person name="Pellegrini M."/>
            <person name="Gunsalus R.P."/>
        </authorList>
    </citation>
    <scope>NUCLEOTIDE SEQUENCE [LARGE SCALE GENOMIC DNA]</scope>
    <source>
        <strain evidence="2 3">SNA2</strain>
    </source>
</reference>
<dbReference type="PROSITE" id="PS51257">
    <property type="entry name" value="PROKAR_LIPOPROTEIN"/>
    <property type="match status" value="1"/>
</dbReference>
<sequence>MKKQLIMKALFRAAAIALTLSSCKKGNMTPMTTAQFNVSQTNLVADKDGYNAVKIDPDLINAWGLAANEGGIVWVASNRKSLSTIYDTTGQILRPPANIPSANGNLMGKPTGMVFNSSADFGGNKFIFSGEDGTITAWIRDDNATVVANGIPGSAYKGLALATNAGANFLYAANFRVARIDVFDKAFKSVTTNGFKDPNIPAGFAPFNIQTIGGMLYVTYAKLAGPDNEDDSPGAGNGYVDVFKPDGTLVKRFASQGSLNSPWGITHAPAGFAATTETILVGNFGDGKINIFDMNGDFKGQLQANGKAISIEGLWALDFVKMTPTAGSNLYFTAGPGGEAHGLFGFLKTAMVTNTGNNNGDNNGGSGPNGY</sequence>
<dbReference type="EMBL" id="CP139558">
    <property type="protein sequence ID" value="WPU97043.1"/>
    <property type="molecule type" value="Genomic_DNA"/>
</dbReference>
<dbReference type="SUPFAM" id="SSF75011">
    <property type="entry name" value="3-carboxy-cis,cis-mucoante lactonizing enzyme"/>
    <property type="match status" value="1"/>
</dbReference>
<protein>
    <submittedName>
        <fullName evidence="2">TIGR03118 family protein</fullName>
    </submittedName>
</protein>
<dbReference type="InterPro" id="IPR017549">
    <property type="entry name" value="APMV_L690"/>
</dbReference>
<dbReference type="NCBIfam" id="TIGR03118">
    <property type="entry name" value="PEPCTERM_chp_1"/>
    <property type="match status" value="1"/>
</dbReference>
<accession>A0ABZ0TY13</accession>
<evidence type="ECO:0000313" key="2">
    <source>
        <dbReference type="EMBL" id="WPU97043.1"/>
    </source>
</evidence>
<evidence type="ECO:0000313" key="3">
    <source>
        <dbReference type="Proteomes" id="UP001324380"/>
    </source>
</evidence>
<organism evidence="2 3">
    <name type="scientific">Mucilaginibacter sabulilitoris</name>
    <dbReference type="NCBI Taxonomy" id="1173583"/>
    <lineage>
        <taxon>Bacteria</taxon>
        <taxon>Pseudomonadati</taxon>
        <taxon>Bacteroidota</taxon>
        <taxon>Sphingobacteriia</taxon>
        <taxon>Sphingobacteriales</taxon>
        <taxon>Sphingobacteriaceae</taxon>
        <taxon>Mucilaginibacter</taxon>
    </lineage>
</organism>
<name>A0ABZ0TY13_9SPHI</name>
<dbReference type="RefSeq" id="WP_321566129.1">
    <property type="nucleotide sequence ID" value="NZ_CP139558.1"/>
</dbReference>
<feature type="chain" id="PRO_5047392385" evidence="1">
    <location>
        <begin position="25"/>
        <end position="371"/>
    </location>
</feature>
<dbReference type="Proteomes" id="UP001324380">
    <property type="component" value="Chromosome"/>
</dbReference>
<evidence type="ECO:0000256" key="1">
    <source>
        <dbReference type="SAM" id="SignalP"/>
    </source>
</evidence>
<feature type="signal peptide" evidence="1">
    <location>
        <begin position="1"/>
        <end position="24"/>
    </location>
</feature>
<dbReference type="Gene3D" id="2.120.10.30">
    <property type="entry name" value="TolB, C-terminal domain"/>
    <property type="match status" value="1"/>
</dbReference>
<proteinExistence type="predicted"/>
<dbReference type="InterPro" id="IPR011042">
    <property type="entry name" value="6-blade_b-propeller_TolB-like"/>
</dbReference>
<keyword evidence="3" id="KW-1185">Reference proteome</keyword>
<keyword evidence="1" id="KW-0732">Signal</keyword>